<keyword evidence="6" id="KW-1185">Reference proteome</keyword>
<dbReference type="GO" id="GO:0032259">
    <property type="term" value="P:methylation"/>
    <property type="evidence" value="ECO:0007669"/>
    <property type="project" value="UniProtKB-KW"/>
</dbReference>
<dbReference type="EMBL" id="QYUO01000001">
    <property type="protein sequence ID" value="RJF97680.1"/>
    <property type="molecule type" value="Genomic_DNA"/>
</dbReference>
<evidence type="ECO:0000256" key="3">
    <source>
        <dbReference type="ARBA" id="ARBA00022679"/>
    </source>
</evidence>
<dbReference type="PROSITE" id="PS51585">
    <property type="entry name" value="SAM_MT_TPMT"/>
    <property type="match status" value="1"/>
</dbReference>
<proteinExistence type="predicted"/>
<dbReference type="OrthoDB" id="9778208at2"/>
<reference evidence="6" key="1">
    <citation type="submission" date="2018-09" db="EMBL/GenBank/DDBJ databases">
        <authorList>
            <person name="Zhu H."/>
        </authorList>
    </citation>
    <scope>NUCLEOTIDE SEQUENCE [LARGE SCALE GENOMIC DNA]</scope>
    <source>
        <strain evidence="6">K1R23-30</strain>
    </source>
</reference>
<keyword evidence="2 5" id="KW-0489">Methyltransferase</keyword>
<dbReference type="AlphaFoldDB" id="A0A3A3FQD6"/>
<dbReference type="SUPFAM" id="SSF53335">
    <property type="entry name" value="S-adenosyl-L-methionine-dependent methyltransferases"/>
    <property type="match status" value="1"/>
</dbReference>
<sequence>MAQDFNSRDPQTPEFWSERFEKDFTPWDRAGVPEALRAFVAASPQPLNTLIPGCGSGYEVACLADAGWDVTAIDFSAAAVAAAHRALPQHASRILQADFFRYSPSRPLDLIYERAFLCALPRDRWPAIAQRWAELLRPGALLAGFFFFDEKPKGPPFGASAGELEALLSPHFERINDQAVSDSVEVFAGRERWQIWQRKAG</sequence>
<keyword evidence="1" id="KW-0597">Phosphoprotein</keyword>
<dbReference type="Gene3D" id="3.40.50.150">
    <property type="entry name" value="Vaccinia Virus protein VP39"/>
    <property type="match status" value="1"/>
</dbReference>
<keyword evidence="3 5" id="KW-0808">Transferase</keyword>
<accession>A0A3A3FQD6</accession>
<evidence type="ECO:0000256" key="1">
    <source>
        <dbReference type="ARBA" id="ARBA00022553"/>
    </source>
</evidence>
<dbReference type="RefSeq" id="WP_119767629.1">
    <property type="nucleotide sequence ID" value="NZ_QYUO01000001.1"/>
</dbReference>
<dbReference type="GO" id="GO:0008757">
    <property type="term" value="F:S-adenosylmethionine-dependent methyltransferase activity"/>
    <property type="evidence" value="ECO:0007669"/>
    <property type="project" value="InterPro"/>
</dbReference>
<keyword evidence="4" id="KW-0949">S-adenosyl-L-methionine</keyword>
<gene>
    <name evidence="5" type="ORF">D3871_03435</name>
</gene>
<comment type="caution">
    <text evidence="5">The sequence shown here is derived from an EMBL/GenBank/DDBJ whole genome shotgun (WGS) entry which is preliminary data.</text>
</comment>
<evidence type="ECO:0000256" key="2">
    <source>
        <dbReference type="ARBA" id="ARBA00022603"/>
    </source>
</evidence>
<dbReference type="InterPro" id="IPR008854">
    <property type="entry name" value="TPMT"/>
</dbReference>
<organism evidence="5 6">
    <name type="scientific">Noviherbaspirillum saxi</name>
    <dbReference type="NCBI Taxonomy" id="2320863"/>
    <lineage>
        <taxon>Bacteria</taxon>
        <taxon>Pseudomonadati</taxon>
        <taxon>Pseudomonadota</taxon>
        <taxon>Betaproteobacteria</taxon>
        <taxon>Burkholderiales</taxon>
        <taxon>Oxalobacteraceae</taxon>
        <taxon>Noviherbaspirillum</taxon>
    </lineage>
</organism>
<dbReference type="PANTHER" id="PTHR32183:SF6">
    <property type="entry name" value="CYSTEINE SULFINATE DESULFINASE_CYSTEINE DESULFURASE AND RELATED ENZYMES"/>
    <property type="match status" value="1"/>
</dbReference>
<dbReference type="InterPro" id="IPR029063">
    <property type="entry name" value="SAM-dependent_MTases_sf"/>
</dbReference>
<protein>
    <submittedName>
        <fullName evidence="5">Methyltransferase domain-containing protein</fullName>
    </submittedName>
</protein>
<dbReference type="Pfam" id="PF05724">
    <property type="entry name" value="TPMT"/>
    <property type="match status" value="1"/>
</dbReference>
<name>A0A3A3FQD6_9BURK</name>
<dbReference type="CDD" id="cd02440">
    <property type="entry name" value="AdoMet_MTases"/>
    <property type="match status" value="1"/>
</dbReference>
<evidence type="ECO:0000313" key="5">
    <source>
        <dbReference type="EMBL" id="RJF97680.1"/>
    </source>
</evidence>
<dbReference type="PANTHER" id="PTHR32183">
    <property type="match status" value="1"/>
</dbReference>
<evidence type="ECO:0000256" key="4">
    <source>
        <dbReference type="ARBA" id="ARBA00022691"/>
    </source>
</evidence>
<dbReference type="Proteomes" id="UP000265955">
    <property type="component" value="Unassembled WGS sequence"/>
</dbReference>
<evidence type="ECO:0000313" key="6">
    <source>
        <dbReference type="Proteomes" id="UP000265955"/>
    </source>
</evidence>